<dbReference type="GO" id="GO:0016042">
    <property type="term" value="P:lipid catabolic process"/>
    <property type="evidence" value="ECO:0007669"/>
    <property type="project" value="TreeGrafter"/>
</dbReference>
<feature type="chain" id="PRO_5008587133" description="Lipase domain-containing protein" evidence="5">
    <location>
        <begin position="23"/>
        <end position="356"/>
    </location>
</feature>
<comment type="subcellular location">
    <subcellularLocation>
        <location evidence="1">Secreted</location>
    </subcellularLocation>
</comment>
<reference evidence="7" key="1">
    <citation type="submission" date="2015-11" db="EMBL/GenBank/DDBJ databases">
        <title>De novo transcriptome assembly of four potential Pierce s Disease insect vectors from Arizona vineyards.</title>
        <authorList>
            <person name="Tassone E.E."/>
        </authorList>
    </citation>
    <scope>NUCLEOTIDE SEQUENCE</scope>
</reference>
<evidence type="ECO:0000259" key="6">
    <source>
        <dbReference type="Pfam" id="PF00151"/>
    </source>
</evidence>
<name>A0A1B6L5N2_9HEMI</name>
<gene>
    <name evidence="7" type="ORF">g.40974</name>
</gene>
<dbReference type="Pfam" id="PF00151">
    <property type="entry name" value="Lipase"/>
    <property type="match status" value="1"/>
</dbReference>
<dbReference type="InterPro" id="IPR000734">
    <property type="entry name" value="TAG_lipase"/>
</dbReference>
<dbReference type="GO" id="GO:0016298">
    <property type="term" value="F:lipase activity"/>
    <property type="evidence" value="ECO:0007669"/>
    <property type="project" value="InterPro"/>
</dbReference>
<keyword evidence="5" id="KW-0732">Signal</keyword>
<evidence type="ECO:0000256" key="4">
    <source>
        <dbReference type="RuleBase" id="RU004262"/>
    </source>
</evidence>
<evidence type="ECO:0000256" key="5">
    <source>
        <dbReference type="SAM" id="SignalP"/>
    </source>
</evidence>
<dbReference type="Gene3D" id="3.40.50.1820">
    <property type="entry name" value="alpha/beta hydrolase"/>
    <property type="match status" value="1"/>
</dbReference>
<evidence type="ECO:0000313" key="7">
    <source>
        <dbReference type="EMBL" id="JAT19029.1"/>
    </source>
</evidence>
<evidence type="ECO:0000256" key="2">
    <source>
        <dbReference type="ARBA" id="ARBA00010701"/>
    </source>
</evidence>
<dbReference type="InterPro" id="IPR033906">
    <property type="entry name" value="Lipase_N"/>
</dbReference>
<dbReference type="PANTHER" id="PTHR11610:SF173">
    <property type="entry name" value="LIPASE DOMAIN-CONTAINING PROTEIN-RELATED"/>
    <property type="match status" value="1"/>
</dbReference>
<dbReference type="PANTHER" id="PTHR11610">
    <property type="entry name" value="LIPASE"/>
    <property type="match status" value="1"/>
</dbReference>
<dbReference type="PRINTS" id="PR00821">
    <property type="entry name" value="TAGLIPASE"/>
</dbReference>
<organism evidence="7">
    <name type="scientific">Graphocephala atropunctata</name>
    <dbReference type="NCBI Taxonomy" id="36148"/>
    <lineage>
        <taxon>Eukaryota</taxon>
        <taxon>Metazoa</taxon>
        <taxon>Ecdysozoa</taxon>
        <taxon>Arthropoda</taxon>
        <taxon>Hexapoda</taxon>
        <taxon>Insecta</taxon>
        <taxon>Pterygota</taxon>
        <taxon>Neoptera</taxon>
        <taxon>Paraneoptera</taxon>
        <taxon>Hemiptera</taxon>
        <taxon>Auchenorrhyncha</taxon>
        <taxon>Membracoidea</taxon>
        <taxon>Cicadellidae</taxon>
        <taxon>Cicadellinae</taxon>
        <taxon>Cicadellini</taxon>
        <taxon>Graphocephala</taxon>
    </lineage>
</organism>
<dbReference type="AlphaFoldDB" id="A0A1B6L5N2"/>
<feature type="domain" description="Lipase" evidence="6">
    <location>
        <begin position="60"/>
        <end position="336"/>
    </location>
</feature>
<sequence length="356" mass="39823">MIIFGYYLCVVLCEIFNPPTNGTQNQNIPSGTLHTEISEVEWFREVCSYCNYEWQQPYVQHASLYTTFLLCTRASNLEYKEVNIGNIQELYDGGFNLFKSTKILIHGWLDSATNKNYFVEQVREAYLLAEDVNIIAVNWPRLAMSFYSLSRIAVTPVGRYTAEFVDFLISEVGVSPASLHLLGHSLGAHIVGVVGESVTFGNLSRITGLDPAAPLFNPDVPNGRLDASDAEFVDVIHTEGGIVGYYEPCGHVDFYPNGGSRQPGCGADYLVCSHRRSYKYFAESVTSDGFISTTCDTWEDYEQGQCTNNTKTVMGENVDISANGCYYLYTNPSRPYAKWNSSDTFQLEDKKSFTTS</sequence>
<feature type="signal peptide" evidence="5">
    <location>
        <begin position="1"/>
        <end position="22"/>
    </location>
</feature>
<dbReference type="GO" id="GO:0005615">
    <property type="term" value="C:extracellular space"/>
    <property type="evidence" value="ECO:0007669"/>
    <property type="project" value="TreeGrafter"/>
</dbReference>
<protein>
    <recommendedName>
        <fullName evidence="6">Lipase domain-containing protein</fullName>
    </recommendedName>
</protein>
<comment type="similarity">
    <text evidence="2 4">Belongs to the AB hydrolase superfamily. Lipase family.</text>
</comment>
<dbReference type="EMBL" id="GEBQ01020948">
    <property type="protein sequence ID" value="JAT19029.1"/>
    <property type="molecule type" value="Transcribed_RNA"/>
</dbReference>
<dbReference type="SUPFAM" id="SSF53474">
    <property type="entry name" value="alpha/beta-Hydrolases"/>
    <property type="match status" value="1"/>
</dbReference>
<dbReference type="FunFam" id="3.40.50.1820:FF:000076">
    <property type="entry name" value="phospholipase A1"/>
    <property type="match status" value="1"/>
</dbReference>
<keyword evidence="3" id="KW-0964">Secreted</keyword>
<dbReference type="InterPro" id="IPR029058">
    <property type="entry name" value="AB_hydrolase_fold"/>
</dbReference>
<accession>A0A1B6L5N2</accession>
<dbReference type="CDD" id="cd00707">
    <property type="entry name" value="Pancreat_lipase_like"/>
    <property type="match status" value="1"/>
</dbReference>
<evidence type="ECO:0000256" key="3">
    <source>
        <dbReference type="ARBA" id="ARBA00022525"/>
    </source>
</evidence>
<dbReference type="InterPro" id="IPR013818">
    <property type="entry name" value="Lipase"/>
</dbReference>
<evidence type="ECO:0000256" key="1">
    <source>
        <dbReference type="ARBA" id="ARBA00004613"/>
    </source>
</evidence>
<proteinExistence type="inferred from homology"/>